<proteinExistence type="predicted"/>
<evidence type="ECO:0000313" key="3">
    <source>
        <dbReference type="Proteomes" id="UP000799757"/>
    </source>
</evidence>
<dbReference type="Pfam" id="PF09792">
    <property type="entry name" value="But2"/>
    <property type="match status" value="1"/>
</dbReference>
<dbReference type="AlphaFoldDB" id="A0A6A6XM46"/>
<accession>A0A6A6XM46</accession>
<dbReference type="PANTHER" id="PTHR39613">
    <property type="entry name" value="ANCHORED CELL WALL PROTEIN, PUTATIVE (AFU_ORTHOLOGUE AFUA_4G08960)-RELATED"/>
    <property type="match status" value="1"/>
</dbReference>
<keyword evidence="3" id="KW-1185">Reference proteome</keyword>
<dbReference type="PANTHER" id="PTHR39613:SF1">
    <property type="entry name" value="ANCHORED CELL WALL PROTEIN, PUTATIVE (AFU_ORTHOLOGUE AFUA_4G08960)-RELATED"/>
    <property type="match status" value="1"/>
</dbReference>
<reference evidence="2" key="1">
    <citation type="journal article" date="2020" name="Stud. Mycol.">
        <title>101 Dothideomycetes genomes: a test case for predicting lifestyles and emergence of pathogens.</title>
        <authorList>
            <person name="Haridas S."/>
            <person name="Albert R."/>
            <person name="Binder M."/>
            <person name="Bloem J."/>
            <person name="Labutti K."/>
            <person name="Salamov A."/>
            <person name="Andreopoulos B."/>
            <person name="Baker S."/>
            <person name="Barry K."/>
            <person name="Bills G."/>
            <person name="Bluhm B."/>
            <person name="Cannon C."/>
            <person name="Castanera R."/>
            <person name="Culley D."/>
            <person name="Daum C."/>
            <person name="Ezra D."/>
            <person name="Gonzalez J."/>
            <person name="Henrissat B."/>
            <person name="Kuo A."/>
            <person name="Liang C."/>
            <person name="Lipzen A."/>
            <person name="Lutzoni F."/>
            <person name="Magnuson J."/>
            <person name="Mondo S."/>
            <person name="Nolan M."/>
            <person name="Ohm R."/>
            <person name="Pangilinan J."/>
            <person name="Park H.-J."/>
            <person name="Ramirez L."/>
            <person name="Alfaro M."/>
            <person name="Sun H."/>
            <person name="Tritt A."/>
            <person name="Yoshinaga Y."/>
            <person name="Zwiers L.-H."/>
            <person name="Turgeon B."/>
            <person name="Goodwin S."/>
            <person name="Spatafora J."/>
            <person name="Crous P."/>
            <person name="Grigoriev I."/>
        </authorList>
    </citation>
    <scope>NUCLEOTIDE SEQUENCE</scope>
    <source>
        <strain evidence="2">CBS 109.77</strain>
    </source>
</reference>
<gene>
    <name evidence="2" type="ORF">K505DRAFT_322477</name>
</gene>
<feature type="domain" description="Ubiquitin 3 binding protein But2 C-terminal" evidence="1">
    <location>
        <begin position="31"/>
        <end position="180"/>
    </location>
</feature>
<dbReference type="Proteomes" id="UP000799757">
    <property type="component" value="Unassembled WGS sequence"/>
</dbReference>
<dbReference type="EMBL" id="MU001803">
    <property type="protein sequence ID" value="KAF2797591.1"/>
    <property type="molecule type" value="Genomic_DNA"/>
</dbReference>
<dbReference type="OrthoDB" id="4657524at2759"/>
<protein>
    <recommendedName>
        <fullName evidence="1">Ubiquitin 3 binding protein But2 C-terminal domain-containing protein</fullName>
    </recommendedName>
</protein>
<evidence type="ECO:0000259" key="1">
    <source>
        <dbReference type="Pfam" id="PF09792"/>
    </source>
</evidence>
<dbReference type="InterPro" id="IPR018620">
    <property type="entry name" value="Ubiquitin3-bd_protein_But2_C"/>
</dbReference>
<evidence type="ECO:0000313" key="2">
    <source>
        <dbReference type="EMBL" id="KAF2797591.1"/>
    </source>
</evidence>
<name>A0A6A6XM46_9PLEO</name>
<sequence>MISSTSTAPLLLHSRASCPSGSTFPAGAISPYMLVPISKSQPDKAFGGVSVGIVTPSDKCTIVDLKIPDYIDGNSTLLKTCTLSFALPTTDQASPHKLSASGPGHYTFTGYLSGFGADETTTYNKQPVPGPSPPFPPDVMVPGNTYTIADLTCAIVPESGGQTVSGALCSSDSELEWEQTGPDGDGSCPVGFFVVVH</sequence>
<organism evidence="2 3">
    <name type="scientific">Melanomma pulvis-pyrius CBS 109.77</name>
    <dbReference type="NCBI Taxonomy" id="1314802"/>
    <lineage>
        <taxon>Eukaryota</taxon>
        <taxon>Fungi</taxon>
        <taxon>Dikarya</taxon>
        <taxon>Ascomycota</taxon>
        <taxon>Pezizomycotina</taxon>
        <taxon>Dothideomycetes</taxon>
        <taxon>Pleosporomycetidae</taxon>
        <taxon>Pleosporales</taxon>
        <taxon>Melanommataceae</taxon>
        <taxon>Melanomma</taxon>
    </lineage>
</organism>